<evidence type="ECO:0000259" key="5">
    <source>
        <dbReference type="SMART" id="SM01360"/>
    </source>
</evidence>
<keyword evidence="7" id="KW-1185">Reference proteome</keyword>
<dbReference type="InterPro" id="IPR041246">
    <property type="entry name" value="Bact_MG10"/>
</dbReference>
<name>A0A1W6L341_9BURK</name>
<feature type="domain" description="Alpha-2-macroglobulin bait region" evidence="4">
    <location>
        <begin position="992"/>
        <end position="1174"/>
    </location>
</feature>
<evidence type="ECO:0000313" key="6">
    <source>
        <dbReference type="EMBL" id="ARN18647.1"/>
    </source>
</evidence>
<dbReference type="PANTHER" id="PTHR40094:SF1">
    <property type="entry name" value="UBIQUITIN DOMAIN-CONTAINING PROTEIN"/>
    <property type="match status" value="1"/>
</dbReference>
<dbReference type="InterPro" id="IPR021868">
    <property type="entry name" value="Alpha_2_Macroglob_MG3"/>
</dbReference>
<evidence type="ECO:0000313" key="7">
    <source>
        <dbReference type="Proteomes" id="UP000193427"/>
    </source>
</evidence>
<dbReference type="Pfam" id="PF01835">
    <property type="entry name" value="MG2"/>
    <property type="match status" value="1"/>
</dbReference>
<reference evidence="6 7" key="1">
    <citation type="submission" date="2016-04" db="EMBL/GenBank/DDBJ databases">
        <title>Complete genome sequence of natural rubber-degrading, novel Gram-negative bacterium, Rhizobacter gummiphilus strain NS21.</title>
        <authorList>
            <person name="Tabata M."/>
            <person name="Kasai D."/>
            <person name="Fukuda M."/>
        </authorList>
    </citation>
    <scope>NUCLEOTIDE SEQUENCE [LARGE SCALE GENOMIC DNA]</scope>
    <source>
        <strain evidence="6 7">NS21</strain>
    </source>
</reference>
<dbReference type="OrthoDB" id="9767116at2"/>
<evidence type="ECO:0000256" key="2">
    <source>
        <dbReference type="SAM" id="MobiDB-lite"/>
    </source>
</evidence>
<dbReference type="InterPro" id="IPR051802">
    <property type="entry name" value="YfhM-like"/>
</dbReference>
<dbReference type="GO" id="GO:0004866">
    <property type="term" value="F:endopeptidase inhibitor activity"/>
    <property type="evidence" value="ECO:0007669"/>
    <property type="project" value="InterPro"/>
</dbReference>
<dbReference type="InterPro" id="IPR001599">
    <property type="entry name" value="Macroglobln_a2"/>
</dbReference>
<sequence>MKSFTTRHLLLSAAAWFGVASSAVAATVAGVSPVGEVAQVRQVTVKFSEAVVAAGDPRLPDPFGLSCEGKVPNGSGRWANERVWVYDFNDALPPGVRCSLLAKPDWKPLQGALTGTTKFEFSAGGPAVVSVQPYSAKDAQIEEDQHFVLSLSGAATPASVTAQARCEIEGLGDRLPLQVVTGKVRDEILAAVGVEGSRVESTLVVNCGRPLPADTPVRLVWGKGIAAAANPAIVTKVEQRFPFRVRPVLKAEFSCNRERAGAPCWPLGDLTLSFSAPVPRAMAEKVRLVPQDGKTITPTLDRDGGSDVNGISFKGPMPPSMSFRLELPSDFKDVAGRPLANASSFPLSVATGEAPPIAKFATAPFGILERNAEPMLPVTLRHVQGDLRPNSSGGTVRILRLKTDADVLSWYAKLKAGHEDWDLRGTSWLKSRKDAKSTSLPQLEGGDPRPFEVVGIPMNEPGYHVVEIESRRLGESLLDRKAPMYVRTGVLVTNLAVHFKQGRENAMVWVTTLDKARPVEGADVTINDCNGRQLWSGRTDVNGLARVGVPIDPSNAKCVSPDGVFVVARLAERGGAEADMAFVFSQWTKGIESWRYGLPTGWGRQPTARAHTVFDRTLLRAGETVSMKHFIRTETSGGLAPLKAADLPDMVKIVHEGTGRAFEFPLTWRNPRSTASTWNIPANANLGTWRVELHRDRVDNRRESSWTTGTFRVEEFRVPLVDARLSGPKGPVIAPRELPVGVQLTYLSGGGMAQSGLRVSSMLQNRYVSFDGYPGFSFDPARDMTGGEGDEGGEGSEGGESRLVADKLPLSTDKNGAATVTLKDLPKLKRAGDLVTELTFNDPNGEVQTASMRTTVWPSAVVLGVKTGSWVSTKGRVELQVLALDTQGRPIQGQAVEVRGRWAQQTSTRKRLVGGFYAYDNRTEVKDMGSLCTGKTDDRGLMLCETTMANAGEVQLVASAKDAAGNASEAATSVWVTRQGEMWFAQDNDDRIDVLPERRFYQPGEVARLQVRMPFREATALVSVEREGVIDTRVVRLRGDDPTVDVKVERGWGPNVYVSVLALRGRVRDVPWYSLFTWGWRNPVEWVRAYWYEGREYEAPTAMVDLSKPAFKLGVAAFKVGLAEHELKVEVTTDKPQYSVRQTATARIRVTQDGVPVKGGEVAFAAVDEGLLALSANTSWDLLGAMMQPRAWSVDTSTGQSEIIGKRHYGRKALAAGGGGGRNPTRELFDTLLLWKADVALDAKGEAVVQVPINDSLTSFRLVAVADAGAQQFGEGHTSIKVTQDLQMLPGLPPLVREGDQFTAMLTLRNTTSREMKVRASLAATANKAVGGNKADLVRDPITLAPQEVVLAAGSAKDVLWGVTVPPDAVSISWEGGAEELGGEKVRDKLKFTQFVVPAVPVRVLQATLQQLDGTVTMPVAPPSDALATGGVLRGGLNVGVQPTLTGALPGLRRFFETYPFVCLEQKTSKAVGLRDKALWTAVSNDLPTYLDADGLASYFPPRAGDGPRGSDRLTAYLIAASHEAGFAIAPTVRDNMLEGLTAFVEGRIERKFWSPRADLDVRKLAAIEALSRHGRATPKMLGSINLTPNLWPTAAVIDWYNILHRVKEIPDQAKRLAEADQILRSRLTYAGTTLRFSTEQEDFWWWLMDSADSNAARLILAVLDDPAWKDDLPRLVTGSLGRQRNGAWLTTTANLWGSLALDKFAAKFESVRIAGRTTANTGGPASAIDWSRQPKGGVMQLPWPEKQDTLTVTQEGTGKPWLTVQSLAAIPLKAPLRAGYAVTRTVTAVEQKTKGSWSRGDVLRVRLEVDAQSDMTWVVVSDPVPGGATLLGSGLGRDSEIATQSAPSDDKAWPTFEERSFEAFRSYFEYLPRGKHVVEYTMRLNNPGTFSVPPTRVEAMYSPETFGEAPNAAIEVKP</sequence>
<evidence type="ECO:0000259" key="4">
    <source>
        <dbReference type="SMART" id="SM01359"/>
    </source>
</evidence>
<dbReference type="Pfam" id="PF11974">
    <property type="entry name" value="bMG3"/>
    <property type="match status" value="1"/>
</dbReference>
<dbReference type="STRING" id="946333.A4W93_01215"/>
<dbReference type="Pfam" id="PF17973">
    <property type="entry name" value="bMG10"/>
    <property type="match status" value="1"/>
</dbReference>
<dbReference type="InterPro" id="IPR011625">
    <property type="entry name" value="A2M_N_BRD"/>
</dbReference>
<feature type="chain" id="PRO_5030036597" evidence="3">
    <location>
        <begin position="26"/>
        <end position="1919"/>
    </location>
</feature>
<proteinExistence type="inferred from homology"/>
<dbReference type="Proteomes" id="UP000193427">
    <property type="component" value="Chromosome"/>
</dbReference>
<feature type="signal peptide" evidence="3">
    <location>
        <begin position="1"/>
        <end position="25"/>
    </location>
</feature>
<evidence type="ECO:0000256" key="1">
    <source>
        <dbReference type="ARBA" id="ARBA00010556"/>
    </source>
</evidence>
<dbReference type="RefSeq" id="WP_085748878.1">
    <property type="nucleotide sequence ID" value="NZ_BSPR01000010.1"/>
</dbReference>
<dbReference type="EMBL" id="CP015118">
    <property type="protein sequence ID" value="ARN18647.1"/>
    <property type="molecule type" value="Genomic_DNA"/>
</dbReference>
<dbReference type="InterPro" id="IPR002890">
    <property type="entry name" value="MG2"/>
</dbReference>
<gene>
    <name evidence="6" type="ORF">A4W93_01215</name>
</gene>
<protein>
    <submittedName>
        <fullName evidence="6">Alpha-2-macroglobulin</fullName>
    </submittedName>
</protein>
<comment type="similarity">
    <text evidence="1">Belongs to the protease inhibitor I39 (alpha-2-macroglobulin) family. Bacterial alpha-2-macroglobulin subfamily.</text>
</comment>
<accession>A0A1W6L341</accession>
<organism evidence="6 7">
    <name type="scientific">Piscinibacter gummiphilus</name>
    <dbReference type="NCBI Taxonomy" id="946333"/>
    <lineage>
        <taxon>Bacteria</taxon>
        <taxon>Pseudomonadati</taxon>
        <taxon>Pseudomonadota</taxon>
        <taxon>Betaproteobacteria</taxon>
        <taxon>Burkholderiales</taxon>
        <taxon>Sphaerotilaceae</taxon>
        <taxon>Piscinibacter</taxon>
    </lineage>
</organism>
<dbReference type="Pfam" id="PF07703">
    <property type="entry name" value="A2M_BRD"/>
    <property type="match status" value="1"/>
</dbReference>
<dbReference type="SMART" id="SM01359">
    <property type="entry name" value="A2M_N_2"/>
    <property type="match status" value="1"/>
</dbReference>
<dbReference type="Pfam" id="PF00207">
    <property type="entry name" value="A2M"/>
    <property type="match status" value="1"/>
</dbReference>
<dbReference type="SMART" id="SM01360">
    <property type="entry name" value="A2M"/>
    <property type="match status" value="1"/>
</dbReference>
<dbReference type="Gene3D" id="2.60.40.1930">
    <property type="match status" value="1"/>
</dbReference>
<evidence type="ECO:0000256" key="3">
    <source>
        <dbReference type="SAM" id="SignalP"/>
    </source>
</evidence>
<feature type="region of interest" description="Disordered" evidence="2">
    <location>
        <begin position="779"/>
        <end position="801"/>
    </location>
</feature>
<keyword evidence="3" id="KW-0732">Signal</keyword>
<feature type="domain" description="Alpha-2-macroglobulin" evidence="5">
    <location>
        <begin position="1232"/>
        <end position="1322"/>
    </location>
</feature>
<dbReference type="KEGG" id="rgu:A4W93_01215"/>
<dbReference type="PANTHER" id="PTHR40094">
    <property type="entry name" value="ALPHA-2-MACROGLOBULIN HOMOLOG"/>
    <property type="match status" value="1"/>
</dbReference>